<name>A0A0B7KRX1_BIOOC</name>
<reference evidence="2" key="1">
    <citation type="submission" date="2015-01" db="EMBL/GenBank/DDBJ databases">
        <authorList>
            <person name="Durling Mikael"/>
        </authorList>
    </citation>
    <scope>NUCLEOTIDE SEQUENCE</scope>
</reference>
<feature type="compositionally biased region" description="Basic and acidic residues" evidence="1">
    <location>
        <begin position="87"/>
        <end position="96"/>
    </location>
</feature>
<dbReference type="AlphaFoldDB" id="A0A0B7KRX1"/>
<proteinExistence type="predicted"/>
<evidence type="ECO:0000313" key="2">
    <source>
        <dbReference type="EMBL" id="CEO57601.1"/>
    </source>
</evidence>
<feature type="region of interest" description="Disordered" evidence="1">
    <location>
        <begin position="1"/>
        <end position="96"/>
    </location>
</feature>
<protein>
    <submittedName>
        <fullName evidence="2">Uncharacterized protein</fullName>
    </submittedName>
</protein>
<feature type="compositionally biased region" description="Basic and acidic residues" evidence="1">
    <location>
        <begin position="52"/>
        <end position="67"/>
    </location>
</feature>
<feature type="region of interest" description="Disordered" evidence="1">
    <location>
        <begin position="132"/>
        <end position="155"/>
    </location>
</feature>
<sequence length="525" mass="59031">MMKGAVSAGYEGKLPSYGHQPTQRDEDHKSPDNHGPSREEQYMKASTSASQRENDERGATGKTKTQDEGLSNANADCEVGASIESSGDARQDSQRIDTLEDIRATNSRNFSRNHIDIKPGGGFLDNVTSLLPDRTEEPNNDIEKSIADSEDELRSKEKQLDEARARFRKQGKKRQNQLQELNKQWENQYQTICQERSHFEAQLNTAMAQLEVAKREIKRQETVVTNLRVKQMSAPAFEVSNELPDDKVREALRNFFQGEFFSWCSDHCALELKDPDQVATRLYSMNLLNTNETYLQSPEFLKLNLRLGGGEASSPLLQAALSSFLCREFLTSPYFLVDMNPELHGEGQVAGSSALAAVESNLVKVQPDAAMDWRINTMQTLEKSTPMTIKAAEYFAQVFLGNVQFLINDIYWDDKDAKSDLTKMILSFASLSLRLWQKKAHINVHYINHFADVPFRWKSLCMDADPQALAILGSRTEGRPIALLMRPGIVSQPLAKSGDVKEEVTWLKALAWISSRVDGDGIMGQ</sequence>
<organism evidence="2">
    <name type="scientific">Bionectria ochroleuca</name>
    <name type="common">Gliocladium roseum</name>
    <dbReference type="NCBI Taxonomy" id="29856"/>
    <lineage>
        <taxon>Eukaryota</taxon>
        <taxon>Fungi</taxon>
        <taxon>Dikarya</taxon>
        <taxon>Ascomycota</taxon>
        <taxon>Pezizomycotina</taxon>
        <taxon>Sordariomycetes</taxon>
        <taxon>Hypocreomycetidae</taxon>
        <taxon>Hypocreales</taxon>
        <taxon>Bionectriaceae</taxon>
        <taxon>Clonostachys</taxon>
    </lineage>
</organism>
<dbReference type="EMBL" id="CDPU01000113">
    <property type="protein sequence ID" value="CEO57601.1"/>
    <property type="molecule type" value="Genomic_DNA"/>
</dbReference>
<evidence type="ECO:0000256" key="1">
    <source>
        <dbReference type="SAM" id="MobiDB-lite"/>
    </source>
</evidence>
<feature type="compositionally biased region" description="Basic and acidic residues" evidence="1">
    <location>
        <begin position="22"/>
        <end position="42"/>
    </location>
</feature>
<feature type="compositionally biased region" description="Basic and acidic residues" evidence="1">
    <location>
        <begin position="133"/>
        <end position="155"/>
    </location>
</feature>
<accession>A0A0B7KRX1</accession>
<gene>
    <name evidence="2" type="ORF">BN869_000013659_1</name>
</gene>